<organism evidence="2 3">
    <name type="scientific">Hondaea fermentalgiana</name>
    <dbReference type="NCBI Taxonomy" id="2315210"/>
    <lineage>
        <taxon>Eukaryota</taxon>
        <taxon>Sar</taxon>
        <taxon>Stramenopiles</taxon>
        <taxon>Bigyra</taxon>
        <taxon>Labyrinthulomycetes</taxon>
        <taxon>Thraustochytrida</taxon>
        <taxon>Thraustochytriidae</taxon>
        <taxon>Hondaea</taxon>
    </lineage>
</organism>
<accession>A0A2R5GRX5</accession>
<dbReference type="InterPro" id="IPR008011">
    <property type="entry name" value="Complex1_LYR_dom"/>
</dbReference>
<evidence type="ECO:0000313" key="2">
    <source>
        <dbReference type="EMBL" id="GBG33600.1"/>
    </source>
</evidence>
<reference evidence="2 3" key="1">
    <citation type="submission" date="2017-12" db="EMBL/GenBank/DDBJ databases">
        <title>Sequencing, de novo assembly and annotation of complete genome of a new Thraustochytrid species, strain FCC1311.</title>
        <authorList>
            <person name="Sedici K."/>
            <person name="Godart F."/>
            <person name="Aiese Cigliano R."/>
            <person name="Sanseverino W."/>
            <person name="Barakat M."/>
            <person name="Ortet P."/>
            <person name="Marechal E."/>
            <person name="Cagnac O."/>
            <person name="Amato A."/>
        </authorList>
    </citation>
    <scope>NUCLEOTIDE SEQUENCE [LARGE SCALE GENOMIC DNA]</scope>
</reference>
<comment type="caution">
    <text evidence="2">The sequence shown here is derived from an EMBL/GenBank/DDBJ whole genome shotgun (WGS) entry which is preliminary data.</text>
</comment>
<protein>
    <recommendedName>
        <fullName evidence="1">Complex 1 LYR protein domain-containing protein</fullName>
    </recommendedName>
</protein>
<dbReference type="InParanoid" id="A0A2R5GRX5"/>
<evidence type="ECO:0000259" key="1">
    <source>
        <dbReference type="Pfam" id="PF05347"/>
    </source>
</evidence>
<dbReference type="AlphaFoldDB" id="A0A2R5GRX5"/>
<gene>
    <name evidence="2" type="ORF">FCC1311_098232</name>
</gene>
<proteinExistence type="predicted"/>
<feature type="domain" description="Complex 1 LYR protein" evidence="1">
    <location>
        <begin position="13"/>
        <end position="66"/>
    </location>
</feature>
<name>A0A2R5GRX5_9STRA</name>
<dbReference type="OrthoDB" id="525068at2759"/>
<sequence length="133" mass="14868">MAEAGAGAGRRVALALYKQLLQTARRLPEAQRAAAAQEVRDKFKAHAAEGSPEKVQELLNLAQSKLGYLKIVTPRTSRDATGKARLVLRDGKWVEGSARLMDRAPHDKTSVDADALAKHNYLMERQHFMHRRR</sequence>
<dbReference type="Proteomes" id="UP000241890">
    <property type="component" value="Unassembled WGS sequence"/>
</dbReference>
<evidence type="ECO:0000313" key="3">
    <source>
        <dbReference type="Proteomes" id="UP000241890"/>
    </source>
</evidence>
<keyword evidence="3" id="KW-1185">Reference proteome</keyword>
<dbReference type="EMBL" id="BEYU01000163">
    <property type="protein sequence ID" value="GBG33600.1"/>
    <property type="molecule type" value="Genomic_DNA"/>
</dbReference>
<dbReference type="Pfam" id="PF05347">
    <property type="entry name" value="Complex1_LYR"/>
    <property type="match status" value="1"/>
</dbReference>